<evidence type="ECO:0000313" key="4">
    <source>
        <dbReference type="EMBL" id="MBY82081.1"/>
    </source>
</evidence>
<evidence type="ECO:0000313" key="6">
    <source>
        <dbReference type="RefSeq" id="XP_025408210.1"/>
    </source>
</evidence>
<feature type="region of interest" description="Disordered" evidence="1">
    <location>
        <begin position="209"/>
        <end position="242"/>
    </location>
</feature>
<dbReference type="RefSeq" id="XP_025408210.1">
    <property type="nucleotide sequence ID" value="XM_025552425.1"/>
</dbReference>
<feature type="transmembrane region" description="Helical" evidence="2">
    <location>
        <begin position="100"/>
        <end position="120"/>
    </location>
</feature>
<feature type="compositionally biased region" description="Basic and acidic residues" evidence="1">
    <location>
        <begin position="254"/>
        <end position="268"/>
    </location>
</feature>
<evidence type="ECO:0000256" key="2">
    <source>
        <dbReference type="SAM" id="Phobius"/>
    </source>
</evidence>
<accession>A0A2S2QWE0</accession>
<dbReference type="EMBL" id="GGMS01012878">
    <property type="protein sequence ID" value="MBY82081.1"/>
    <property type="molecule type" value="Transcribed_RNA"/>
</dbReference>
<proteinExistence type="predicted"/>
<evidence type="ECO:0000256" key="1">
    <source>
        <dbReference type="SAM" id="MobiDB-lite"/>
    </source>
</evidence>
<keyword evidence="2" id="KW-1133">Transmembrane helix</keyword>
<keyword evidence="5" id="KW-1185">Reference proteome</keyword>
<keyword evidence="2" id="KW-0812">Transmembrane</keyword>
<feature type="compositionally biased region" description="Basic and acidic residues" evidence="1">
    <location>
        <begin position="299"/>
        <end position="315"/>
    </location>
</feature>
<evidence type="ECO:0000313" key="5">
    <source>
        <dbReference type="Proteomes" id="UP000694846"/>
    </source>
</evidence>
<sequence>MQLAARRIRWMCLLCACALADQHVNTATSNGTQTGLGDQCFQDDTCQMHDKHAVCAQVDHNAICKCKQGYHIVTVSRPTNARSSFCAQDDSDGKAGGSSLLGVVVGLLVFSALICFGLRLSTVSRPRHFPTTNLYPNKLLCSRQTKASSSKHYGTSDSAAAAAAAAAGANGQQEDGSSAGQSSEPKDDDTSRVSAARAAAFILISCRPSTTESPTASPGRVKRAKKLGYGRTGSDPAVHSTSSMKTYNLKWYQRDQQRRHSTKNREAKGTPPSHCSTEQLIQNCSKEECSRNSQSTLNSKDKSKASSVSRIEHKALVHHSAVSSSPDAAVTIELPEQQPEGVARGTR</sequence>
<protein>
    <submittedName>
        <fullName evidence="6">Uncharacterized protein LOC112681998 isoform X1</fullName>
    </submittedName>
</protein>
<dbReference type="AlphaFoldDB" id="A0A2S2QWE0"/>
<feature type="compositionally biased region" description="Polar residues" evidence="1">
    <location>
        <begin position="273"/>
        <end position="284"/>
    </location>
</feature>
<reference evidence="4" key="1">
    <citation type="submission" date="2018-04" db="EMBL/GenBank/DDBJ databases">
        <title>Transcriptome assembly of Sipha flava.</title>
        <authorList>
            <person name="Scully E.D."/>
            <person name="Geib S.M."/>
            <person name="Palmer N.A."/>
            <person name="Koch K."/>
            <person name="Bradshaw J."/>
            <person name="Heng-Moss T."/>
            <person name="Sarath G."/>
        </authorList>
    </citation>
    <scope>NUCLEOTIDE SEQUENCE</scope>
</reference>
<dbReference type="OrthoDB" id="6345081at2759"/>
<name>A0A2S2QWE0_9HEMI</name>
<feature type="region of interest" description="Disordered" evidence="1">
    <location>
        <begin position="164"/>
        <end position="192"/>
    </location>
</feature>
<feature type="compositionally biased region" description="Polar residues" evidence="1">
    <location>
        <begin position="170"/>
        <end position="183"/>
    </location>
</feature>
<keyword evidence="3" id="KW-0732">Signal</keyword>
<feature type="region of interest" description="Disordered" evidence="1">
    <location>
        <begin position="254"/>
        <end position="347"/>
    </location>
</feature>
<dbReference type="GeneID" id="112681998"/>
<keyword evidence="2" id="KW-0472">Membrane</keyword>
<gene>
    <name evidence="6" type="primary">LOC112681998</name>
    <name evidence="4" type="ORF">g.7868</name>
</gene>
<feature type="signal peptide" evidence="3">
    <location>
        <begin position="1"/>
        <end position="20"/>
    </location>
</feature>
<feature type="chain" id="PRO_5044579293" evidence="3">
    <location>
        <begin position="21"/>
        <end position="347"/>
    </location>
</feature>
<organism evidence="4">
    <name type="scientific">Sipha flava</name>
    <name type="common">yellow sugarcane aphid</name>
    <dbReference type="NCBI Taxonomy" id="143950"/>
    <lineage>
        <taxon>Eukaryota</taxon>
        <taxon>Metazoa</taxon>
        <taxon>Ecdysozoa</taxon>
        <taxon>Arthropoda</taxon>
        <taxon>Hexapoda</taxon>
        <taxon>Insecta</taxon>
        <taxon>Pterygota</taxon>
        <taxon>Neoptera</taxon>
        <taxon>Paraneoptera</taxon>
        <taxon>Hemiptera</taxon>
        <taxon>Sternorrhyncha</taxon>
        <taxon>Aphidomorpha</taxon>
        <taxon>Aphidoidea</taxon>
        <taxon>Aphididae</taxon>
        <taxon>Sipha</taxon>
    </lineage>
</organism>
<reference evidence="6" key="2">
    <citation type="submission" date="2025-04" db="UniProtKB">
        <authorList>
            <consortium name="RefSeq"/>
        </authorList>
    </citation>
    <scope>IDENTIFICATION</scope>
    <source>
        <tissue evidence="6">Whole body</tissue>
    </source>
</reference>
<dbReference type="Proteomes" id="UP000694846">
    <property type="component" value="Unplaced"/>
</dbReference>
<evidence type="ECO:0000256" key="3">
    <source>
        <dbReference type="SAM" id="SignalP"/>
    </source>
</evidence>